<dbReference type="Proteomes" id="UP001289374">
    <property type="component" value="Unassembled WGS sequence"/>
</dbReference>
<dbReference type="EMBL" id="JACGWL010000013">
    <property type="protein sequence ID" value="KAK4388960.1"/>
    <property type="molecule type" value="Genomic_DNA"/>
</dbReference>
<sequence length="313" mass="34238">MDRTSAACTTSLTFDLNANPMHNPTDDQPPTSESERNDVGGERESSALNNEADDLIQELNRTKSENERLNDMLTIICRKYIELMQKQSVEELLSSKKRKHDEIESFDRSIGNSSFSHHCCNEWSPKEIKSNVSRVHVRIDPSDTSLVVKDGYHWRKYGQKVTRDNPSPRAYYKCSFAPSCPVKKKVQKSANDSSLLVATYEGQHNHHHPSTPGLSVSLPPGGVAGANPSPGSTPIGCSSSAATSLDFIDPIICSKMQSAIAATDNTTVQQFFVEQMASSLTRNPSFTAALAAAITGRILDDVSEDNSDSLSNS</sequence>
<dbReference type="GO" id="GO:0043565">
    <property type="term" value="F:sequence-specific DNA binding"/>
    <property type="evidence" value="ECO:0007669"/>
    <property type="project" value="InterPro"/>
</dbReference>
<feature type="domain" description="WRKY" evidence="7">
    <location>
        <begin position="143"/>
        <end position="209"/>
    </location>
</feature>
<keyword evidence="9" id="KW-1185">Reference proteome</keyword>
<comment type="caution">
    <text evidence="8">The sequence shown here is derived from an EMBL/GenBank/DDBJ whole genome shotgun (WGS) entry which is preliminary data.</text>
</comment>
<dbReference type="InterPro" id="IPR044810">
    <property type="entry name" value="WRKY_plant"/>
</dbReference>
<dbReference type="FunFam" id="2.20.25.80:FF:000008">
    <property type="entry name" value="WRKY transcription factor 40"/>
    <property type="match status" value="1"/>
</dbReference>
<dbReference type="GO" id="GO:0042742">
    <property type="term" value="P:defense response to bacterium"/>
    <property type="evidence" value="ECO:0007669"/>
    <property type="project" value="UniProtKB-ARBA"/>
</dbReference>
<dbReference type="Pfam" id="PF03106">
    <property type="entry name" value="WRKY"/>
    <property type="match status" value="1"/>
</dbReference>
<keyword evidence="5" id="KW-0539">Nucleus</keyword>
<dbReference type="GO" id="GO:0002237">
    <property type="term" value="P:response to molecule of bacterial origin"/>
    <property type="evidence" value="ECO:0007669"/>
    <property type="project" value="UniProtKB-ARBA"/>
</dbReference>
<dbReference type="GO" id="GO:0009751">
    <property type="term" value="P:response to salicylic acid"/>
    <property type="evidence" value="ECO:0007669"/>
    <property type="project" value="UniProtKB-ARBA"/>
</dbReference>
<feature type="compositionally biased region" description="Basic and acidic residues" evidence="6">
    <location>
        <begin position="33"/>
        <end position="45"/>
    </location>
</feature>
<evidence type="ECO:0000313" key="8">
    <source>
        <dbReference type="EMBL" id="KAK4388960.1"/>
    </source>
</evidence>
<evidence type="ECO:0000313" key="9">
    <source>
        <dbReference type="Proteomes" id="UP001289374"/>
    </source>
</evidence>
<dbReference type="GO" id="GO:0005634">
    <property type="term" value="C:nucleus"/>
    <property type="evidence" value="ECO:0007669"/>
    <property type="project" value="UniProtKB-SubCell"/>
</dbReference>
<protein>
    <submittedName>
        <fullName evidence="8">WRKY transcription factor 40</fullName>
    </submittedName>
</protein>
<dbReference type="GO" id="GO:0031347">
    <property type="term" value="P:regulation of defense response"/>
    <property type="evidence" value="ECO:0007669"/>
    <property type="project" value="UniProtKB-ARBA"/>
</dbReference>
<keyword evidence="4" id="KW-0804">Transcription</keyword>
<reference evidence="8" key="2">
    <citation type="journal article" date="2024" name="Plant">
        <title>Genomic evolution and insights into agronomic trait innovations of Sesamum species.</title>
        <authorList>
            <person name="Miao H."/>
            <person name="Wang L."/>
            <person name="Qu L."/>
            <person name="Liu H."/>
            <person name="Sun Y."/>
            <person name="Le M."/>
            <person name="Wang Q."/>
            <person name="Wei S."/>
            <person name="Zheng Y."/>
            <person name="Lin W."/>
            <person name="Duan Y."/>
            <person name="Cao H."/>
            <person name="Xiong S."/>
            <person name="Wang X."/>
            <person name="Wei L."/>
            <person name="Li C."/>
            <person name="Ma Q."/>
            <person name="Ju M."/>
            <person name="Zhao R."/>
            <person name="Li G."/>
            <person name="Mu C."/>
            <person name="Tian Q."/>
            <person name="Mei H."/>
            <person name="Zhang T."/>
            <person name="Gao T."/>
            <person name="Zhang H."/>
        </authorList>
    </citation>
    <scope>NUCLEOTIDE SEQUENCE</scope>
    <source>
        <strain evidence="8">K16</strain>
    </source>
</reference>
<name>A0AAE1W8X3_9LAMI</name>
<dbReference type="GO" id="GO:0050832">
    <property type="term" value="P:defense response to fungus"/>
    <property type="evidence" value="ECO:0007669"/>
    <property type="project" value="UniProtKB-ARBA"/>
</dbReference>
<accession>A0AAE1W8X3</accession>
<organism evidence="8 9">
    <name type="scientific">Sesamum angolense</name>
    <dbReference type="NCBI Taxonomy" id="2727404"/>
    <lineage>
        <taxon>Eukaryota</taxon>
        <taxon>Viridiplantae</taxon>
        <taxon>Streptophyta</taxon>
        <taxon>Embryophyta</taxon>
        <taxon>Tracheophyta</taxon>
        <taxon>Spermatophyta</taxon>
        <taxon>Magnoliopsida</taxon>
        <taxon>eudicotyledons</taxon>
        <taxon>Gunneridae</taxon>
        <taxon>Pentapetalae</taxon>
        <taxon>asterids</taxon>
        <taxon>lamiids</taxon>
        <taxon>Lamiales</taxon>
        <taxon>Pedaliaceae</taxon>
        <taxon>Sesamum</taxon>
    </lineage>
</organism>
<dbReference type="Gene3D" id="2.20.25.80">
    <property type="entry name" value="WRKY domain"/>
    <property type="match status" value="1"/>
</dbReference>
<proteinExistence type="predicted"/>
<feature type="compositionally biased region" description="Polar residues" evidence="6">
    <location>
        <begin position="15"/>
        <end position="32"/>
    </location>
</feature>
<gene>
    <name evidence="8" type="ORF">Sango_2233000</name>
</gene>
<dbReference type="AlphaFoldDB" id="A0AAE1W8X3"/>
<comment type="subcellular location">
    <subcellularLocation>
        <location evidence="1">Nucleus</location>
    </subcellularLocation>
</comment>
<evidence type="ECO:0000256" key="4">
    <source>
        <dbReference type="ARBA" id="ARBA00023163"/>
    </source>
</evidence>
<dbReference type="PANTHER" id="PTHR31429">
    <property type="entry name" value="WRKY TRANSCRIPTION FACTOR 36-RELATED"/>
    <property type="match status" value="1"/>
</dbReference>
<dbReference type="InterPro" id="IPR003657">
    <property type="entry name" value="WRKY_dom"/>
</dbReference>
<evidence type="ECO:0000259" key="7">
    <source>
        <dbReference type="PROSITE" id="PS50811"/>
    </source>
</evidence>
<dbReference type="PROSITE" id="PS50811">
    <property type="entry name" value="WRKY"/>
    <property type="match status" value="1"/>
</dbReference>
<keyword evidence="2" id="KW-0805">Transcription regulation</keyword>
<dbReference type="SUPFAM" id="SSF118290">
    <property type="entry name" value="WRKY DNA-binding domain"/>
    <property type="match status" value="1"/>
</dbReference>
<evidence type="ECO:0000256" key="6">
    <source>
        <dbReference type="SAM" id="MobiDB-lite"/>
    </source>
</evidence>
<evidence type="ECO:0000256" key="1">
    <source>
        <dbReference type="ARBA" id="ARBA00004123"/>
    </source>
</evidence>
<feature type="region of interest" description="Disordered" evidence="6">
    <location>
        <begin position="15"/>
        <end position="52"/>
    </location>
</feature>
<evidence type="ECO:0000256" key="5">
    <source>
        <dbReference type="ARBA" id="ARBA00023242"/>
    </source>
</evidence>
<evidence type="ECO:0000256" key="2">
    <source>
        <dbReference type="ARBA" id="ARBA00023015"/>
    </source>
</evidence>
<dbReference type="SMART" id="SM00774">
    <property type="entry name" value="WRKY"/>
    <property type="match status" value="1"/>
</dbReference>
<dbReference type="GO" id="GO:0003700">
    <property type="term" value="F:DNA-binding transcription factor activity"/>
    <property type="evidence" value="ECO:0007669"/>
    <property type="project" value="InterPro"/>
</dbReference>
<reference evidence="8" key="1">
    <citation type="submission" date="2020-06" db="EMBL/GenBank/DDBJ databases">
        <authorList>
            <person name="Li T."/>
            <person name="Hu X."/>
            <person name="Zhang T."/>
            <person name="Song X."/>
            <person name="Zhang H."/>
            <person name="Dai N."/>
            <person name="Sheng W."/>
            <person name="Hou X."/>
            <person name="Wei L."/>
        </authorList>
    </citation>
    <scope>NUCLEOTIDE SEQUENCE</scope>
    <source>
        <strain evidence="8">K16</strain>
        <tissue evidence="8">Leaf</tissue>
    </source>
</reference>
<keyword evidence="3" id="KW-0238">DNA-binding</keyword>
<dbReference type="InterPro" id="IPR036576">
    <property type="entry name" value="WRKY_dom_sf"/>
</dbReference>
<dbReference type="PANTHER" id="PTHR31429:SF76">
    <property type="entry name" value="WRKY FAMILY TRANSCRIPTION FACTOR-RELATED"/>
    <property type="match status" value="1"/>
</dbReference>
<evidence type="ECO:0000256" key="3">
    <source>
        <dbReference type="ARBA" id="ARBA00023125"/>
    </source>
</evidence>